<keyword evidence="2" id="KW-1185">Reference proteome</keyword>
<dbReference type="AlphaFoldDB" id="A0A2R4WXK7"/>
<protein>
    <submittedName>
        <fullName evidence="1">Uncharacterized protein</fullName>
    </submittedName>
</protein>
<name>A0A2R4WXK7_9EURY</name>
<accession>A0A2R4WXK7</accession>
<evidence type="ECO:0000313" key="2">
    <source>
        <dbReference type="Proteomes" id="UP000244727"/>
    </source>
</evidence>
<proteinExistence type="predicted"/>
<dbReference type="EMBL" id="CP028858">
    <property type="protein sequence ID" value="AWB26250.1"/>
    <property type="molecule type" value="Genomic_DNA"/>
</dbReference>
<sequence length="239" mass="25747">MNALLQCLQRTRRSLTIRPADRSRIDPVVGTLLAHHVVVETDRSVAEGVGRLEGPDREETIPIELIVERLNDAWIQGADRPAVESAADAQVAKLLDAPVSLIRHRSPEDLVTLTMEVGRRASHTGDGRVCAALLPEMGAFEAAIGRATDRLVADGLTVTTVVERRDTSVPAGHRYVDTDGAFDDIAFVCFDGGSRAAGAVFLARPDGDDYEVLISFDQRVVDSIVMILDAEFPGLLGPA</sequence>
<reference evidence="1 2" key="1">
    <citation type="submission" date="2018-04" db="EMBL/GenBank/DDBJ databases">
        <title>Halococcoides cellulosivorans gen. nov., sp. nov., an extremely halophilic cellulose-utilizing haloarchaeon from hypersaline lakes.</title>
        <authorList>
            <person name="Sorokin D.Y."/>
            <person name="Toshchakov S.V."/>
            <person name="Samarov N.I."/>
            <person name="Korzhenkov A."/>
            <person name="Kublanov I.V."/>
        </authorList>
    </citation>
    <scope>NUCLEOTIDE SEQUENCE [LARGE SCALE GENOMIC DNA]</scope>
    <source>
        <strain evidence="1 2">HArcel1</strain>
    </source>
</reference>
<organism evidence="1 2">
    <name type="scientific">Halococcoides cellulosivorans</name>
    <dbReference type="NCBI Taxonomy" id="1679096"/>
    <lineage>
        <taxon>Archaea</taxon>
        <taxon>Methanobacteriati</taxon>
        <taxon>Methanobacteriota</taxon>
        <taxon>Stenosarchaea group</taxon>
        <taxon>Halobacteria</taxon>
        <taxon>Halobacteriales</taxon>
        <taxon>Haloarculaceae</taxon>
        <taxon>Halococcoides</taxon>
    </lineage>
</organism>
<gene>
    <name evidence="1" type="ORF">HARCEL1_00195</name>
</gene>
<dbReference type="KEGG" id="harc:HARCEL1_00195"/>
<dbReference type="Proteomes" id="UP000244727">
    <property type="component" value="Chromosome"/>
</dbReference>
<evidence type="ECO:0000313" key="1">
    <source>
        <dbReference type="EMBL" id="AWB26250.1"/>
    </source>
</evidence>